<gene>
    <name evidence="4" type="ORF">CSING_09480</name>
</gene>
<name>A0A0B6F2H9_9CORY</name>
<feature type="domain" description="Peptidase S1" evidence="3">
    <location>
        <begin position="91"/>
        <end position="241"/>
    </location>
</feature>
<dbReference type="InterPro" id="IPR009003">
    <property type="entry name" value="Peptidase_S1_PA"/>
</dbReference>
<dbReference type="HOGENOM" id="CLU_078178_0_0_11"/>
<evidence type="ECO:0000259" key="3">
    <source>
        <dbReference type="Pfam" id="PF00089"/>
    </source>
</evidence>
<sequence>MTRRFLLGVVCVMSLGVAACVPAEDNHSEAGSAPYTTVVPSTPRAESPGSSPVPPGTALDVSSREPVPGENFDFNLCTVAWSFVLDDARTIAVTASHCGEPGDTVWAGNAEGEFTYPADPVGSIIYSDLSAPDTHGLDFALVEISRQAEFYSPQDMPTSVAAAGESALPAEVCKLGRITGETCGQLTHREGPGKLTYAERTVDTVSARAQACSARGDSGAPVYGAPGTSQEGIIVGVLSGTTDADIDGVDCANGAGAEMSFTVAADIEAVLPEILDNL</sequence>
<feature type="chain" id="PRO_5002120454" evidence="2">
    <location>
        <begin position="24"/>
        <end position="278"/>
    </location>
</feature>
<dbReference type="InterPro" id="IPR018114">
    <property type="entry name" value="TRYPSIN_HIS"/>
</dbReference>
<keyword evidence="2" id="KW-0732">Signal</keyword>
<dbReference type="GO" id="GO:0006508">
    <property type="term" value="P:proteolysis"/>
    <property type="evidence" value="ECO:0007669"/>
    <property type="project" value="InterPro"/>
</dbReference>
<dbReference type="Proteomes" id="UP000031890">
    <property type="component" value="Chromosome"/>
</dbReference>
<proteinExistence type="predicted"/>
<dbReference type="KEGG" id="csx:CSING_09480"/>
<dbReference type="InterPro" id="IPR001254">
    <property type="entry name" value="Trypsin_dom"/>
</dbReference>
<dbReference type="STRING" id="161899.CSING_09480"/>
<accession>A0A0B6F2H9</accession>
<dbReference type="PROSITE" id="PS00134">
    <property type="entry name" value="TRYPSIN_HIS"/>
    <property type="match status" value="1"/>
</dbReference>
<evidence type="ECO:0000256" key="1">
    <source>
        <dbReference type="SAM" id="MobiDB-lite"/>
    </source>
</evidence>
<dbReference type="EMBL" id="CP010827">
    <property type="protein sequence ID" value="AJI79414.1"/>
    <property type="molecule type" value="Genomic_DNA"/>
</dbReference>
<dbReference type="SUPFAM" id="SSF50494">
    <property type="entry name" value="Trypsin-like serine proteases"/>
    <property type="match status" value="1"/>
</dbReference>
<dbReference type="InterPro" id="IPR043504">
    <property type="entry name" value="Peptidase_S1_PA_chymotrypsin"/>
</dbReference>
<protein>
    <submittedName>
        <fullName evidence="4">Trypsin</fullName>
    </submittedName>
</protein>
<dbReference type="Gene3D" id="2.40.10.10">
    <property type="entry name" value="Trypsin-like serine proteases"/>
    <property type="match status" value="2"/>
</dbReference>
<dbReference type="GO" id="GO:0004252">
    <property type="term" value="F:serine-type endopeptidase activity"/>
    <property type="evidence" value="ECO:0007669"/>
    <property type="project" value="InterPro"/>
</dbReference>
<evidence type="ECO:0000313" key="4">
    <source>
        <dbReference type="EMBL" id="AJI79414.1"/>
    </source>
</evidence>
<dbReference type="RefSeq" id="WP_236683955.1">
    <property type="nucleotide sequence ID" value="NZ_CP010827.1"/>
</dbReference>
<organism evidence="4 5">
    <name type="scientific">Corynebacterium singulare</name>
    <dbReference type="NCBI Taxonomy" id="161899"/>
    <lineage>
        <taxon>Bacteria</taxon>
        <taxon>Bacillati</taxon>
        <taxon>Actinomycetota</taxon>
        <taxon>Actinomycetes</taxon>
        <taxon>Mycobacteriales</taxon>
        <taxon>Corynebacteriaceae</taxon>
        <taxon>Corynebacterium</taxon>
    </lineage>
</organism>
<feature type="region of interest" description="Disordered" evidence="1">
    <location>
        <begin position="26"/>
        <end position="64"/>
    </location>
</feature>
<dbReference type="AlphaFoldDB" id="A0A0B6F2H9"/>
<feature type="signal peptide" evidence="2">
    <location>
        <begin position="1"/>
        <end position="23"/>
    </location>
</feature>
<dbReference type="Pfam" id="PF00089">
    <property type="entry name" value="Trypsin"/>
    <property type="match status" value="1"/>
</dbReference>
<reference evidence="4 5" key="1">
    <citation type="journal article" date="2015" name="Genome Announc.">
        <title>Complete Genome Sequence and Annotation of Corynebacterium singulare DSM 44357, Isolated from a Human Semen Specimen.</title>
        <authorList>
            <person name="Merten M."/>
            <person name="Brinkrolf K."/>
            <person name="Albersmeier A."/>
            <person name="Kutter Y."/>
            <person name="Ruckert C."/>
            <person name="Tauch A."/>
        </authorList>
    </citation>
    <scope>NUCLEOTIDE SEQUENCE [LARGE SCALE GENOMIC DNA]</scope>
    <source>
        <strain evidence="4">IBS B52218</strain>
    </source>
</reference>
<dbReference type="PROSITE" id="PS51257">
    <property type="entry name" value="PROKAR_LIPOPROTEIN"/>
    <property type="match status" value="1"/>
</dbReference>
<evidence type="ECO:0000256" key="2">
    <source>
        <dbReference type="SAM" id="SignalP"/>
    </source>
</evidence>
<evidence type="ECO:0000313" key="5">
    <source>
        <dbReference type="Proteomes" id="UP000031890"/>
    </source>
</evidence>